<protein>
    <recommendedName>
        <fullName evidence="7">CFEM domain-containing protein</fullName>
    </recommendedName>
</protein>
<accession>A0A1M2VUP7</accession>
<evidence type="ECO:0000313" key="8">
    <source>
        <dbReference type="EMBL" id="OJT11256.1"/>
    </source>
</evidence>
<dbReference type="PROSITE" id="PS52012">
    <property type="entry name" value="CFEM"/>
    <property type="match status" value="1"/>
</dbReference>
<feature type="signal peptide" evidence="6">
    <location>
        <begin position="1"/>
        <end position="23"/>
    </location>
</feature>
<feature type="chain" id="PRO_5012950971" description="CFEM domain-containing protein" evidence="6">
    <location>
        <begin position="24"/>
        <end position="240"/>
    </location>
</feature>
<evidence type="ECO:0000256" key="2">
    <source>
        <dbReference type="ARBA" id="ARBA00022525"/>
    </source>
</evidence>
<evidence type="ECO:0000256" key="4">
    <source>
        <dbReference type="ARBA" id="ARBA00023157"/>
    </source>
</evidence>
<feature type="domain" description="CFEM" evidence="7">
    <location>
        <begin position="27"/>
        <end position="138"/>
    </location>
</feature>
<dbReference type="OrthoDB" id="10576803at2759"/>
<evidence type="ECO:0000256" key="5">
    <source>
        <dbReference type="SAM" id="MobiDB-lite"/>
    </source>
</evidence>
<keyword evidence="2" id="KW-0964">Secreted</keyword>
<evidence type="ECO:0000313" key="9">
    <source>
        <dbReference type="Proteomes" id="UP000184267"/>
    </source>
</evidence>
<dbReference type="InterPro" id="IPR008427">
    <property type="entry name" value="Extracellular_membr_CFEM_dom"/>
</dbReference>
<proteinExistence type="predicted"/>
<dbReference type="OMA" id="HCQKPEL"/>
<sequence length="240" mass="23678">MQLSQNPNVYTLLLLSVLLTAAARDLPTDGAQKGHSLLPAPSPAPTSATAPVSACVDQCVNDALKQGGCTSLSQTICFCTNLLLVGSVSQCVQRACPSDEASVKTLYTETCANFSLPGLGSILPPVLASSSSQALTASTAPAPATSPASDTQPAPSASSATTHVTATPAATTSSAAPNSTPNPRVVSTDTAGTQVTVTVTSAGADASGSPLNPTVNGATRVGRSVLGAGLALLVAAAWSF</sequence>
<dbReference type="GO" id="GO:0005576">
    <property type="term" value="C:extracellular region"/>
    <property type="evidence" value="ECO:0007669"/>
    <property type="project" value="UniProtKB-SubCell"/>
</dbReference>
<keyword evidence="3 6" id="KW-0732">Signal</keyword>
<dbReference type="Pfam" id="PF05730">
    <property type="entry name" value="CFEM"/>
    <property type="match status" value="1"/>
</dbReference>
<reference evidence="8 9" key="1">
    <citation type="submission" date="2016-10" db="EMBL/GenBank/DDBJ databases">
        <title>Genome sequence of the basidiomycete white-rot fungus Trametes pubescens.</title>
        <authorList>
            <person name="Makela M.R."/>
            <person name="Granchi Z."/>
            <person name="Peng M."/>
            <person name="De Vries R.P."/>
            <person name="Grigoriev I."/>
            <person name="Riley R."/>
            <person name="Hilden K."/>
        </authorList>
    </citation>
    <scope>NUCLEOTIDE SEQUENCE [LARGE SCALE GENOMIC DNA]</scope>
    <source>
        <strain evidence="8 9">FBCC735</strain>
    </source>
</reference>
<gene>
    <name evidence="8" type="ORF">TRAPUB_12209</name>
</gene>
<keyword evidence="9" id="KW-1185">Reference proteome</keyword>
<evidence type="ECO:0000256" key="6">
    <source>
        <dbReference type="SAM" id="SignalP"/>
    </source>
</evidence>
<name>A0A1M2VUP7_TRAPU</name>
<organism evidence="8 9">
    <name type="scientific">Trametes pubescens</name>
    <name type="common">White-rot fungus</name>
    <dbReference type="NCBI Taxonomy" id="154538"/>
    <lineage>
        <taxon>Eukaryota</taxon>
        <taxon>Fungi</taxon>
        <taxon>Dikarya</taxon>
        <taxon>Basidiomycota</taxon>
        <taxon>Agaricomycotina</taxon>
        <taxon>Agaricomycetes</taxon>
        <taxon>Polyporales</taxon>
        <taxon>Polyporaceae</taxon>
        <taxon>Trametes</taxon>
    </lineage>
</organism>
<feature type="region of interest" description="Disordered" evidence="5">
    <location>
        <begin position="138"/>
        <end position="191"/>
    </location>
</feature>
<comment type="subcellular location">
    <subcellularLocation>
        <location evidence="1">Secreted</location>
    </subcellularLocation>
</comment>
<comment type="caution">
    <text evidence="8">The sequence shown here is derived from an EMBL/GenBank/DDBJ whole genome shotgun (WGS) entry which is preliminary data.</text>
</comment>
<dbReference type="SMART" id="SM00747">
    <property type="entry name" value="CFEM"/>
    <property type="match status" value="1"/>
</dbReference>
<dbReference type="EMBL" id="MNAD01000664">
    <property type="protein sequence ID" value="OJT11256.1"/>
    <property type="molecule type" value="Genomic_DNA"/>
</dbReference>
<feature type="compositionally biased region" description="Low complexity" evidence="5">
    <location>
        <begin position="138"/>
        <end position="181"/>
    </location>
</feature>
<evidence type="ECO:0000259" key="7">
    <source>
        <dbReference type="PROSITE" id="PS52012"/>
    </source>
</evidence>
<dbReference type="Proteomes" id="UP000184267">
    <property type="component" value="Unassembled WGS sequence"/>
</dbReference>
<dbReference type="AlphaFoldDB" id="A0A1M2VUP7"/>
<evidence type="ECO:0000256" key="3">
    <source>
        <dbReference type="ARBA" id="ARBA00022729"/>
    </source>
</evidence>
<evidence type="ECO:0000256" key="1">
    <source>
        <dbReference type="ARBA" id="ARBA00004613"/>
    </source>
</evidence>
<keyword evidence="4" id="KW-1015">Disulfide bond</keyword>